<dbReference type="HOGENOM" id="CLU_091304_2_0_11"/>
<dbReference type="SUPFAM" id="SSF52833">
    <property type="entry name" value="Thioredoxin-like"/>
    <property type="match status" value="1"/>
</dbReference>
<evidence type="ECO:0000256" key="1">
    <source>
        <dbReference type="SAM" id="MobiDB-lite"/>
    </source>
</evidence>
<dbReference type="Gene3D" id="3.40.30.10">
    <property type="entry name" value="Glutaredoxin"/>
    <property type="match status" value="1"/>
</dbReference>
<dbReference type="InterPro" id="IPR013766">
    <property type="entry name" value="Thioredoxin_domain"/>
</dbReference>
<dbReference type="CDD" id="cd02947">
    <property type="entry name" value="TRX_family"/>
    <property type="match status" value="1"/>
</dbReference>
<evidence type="ECO:0000313" key="3">
    <source>
        <dbReference type="EMBL" id="AEI13326.1"/>
    </source>
</evidence>
<dbReference type="OrthoDB" id="1495530at2"/>
<feature type="compositionally biased region" description="Low complexity" evidence="1">
    <location>
        <begin position="145"/>
        <end position="165"/>
    </location>
</feature>
<evidence type="ECO:0000259" key="2">
    <source>
        <dbReference type="Pfam" id="PF00085"/>
    </source>
</evidence>
<dbReference type="EMBL" id="CP002665">
    <property type="protein sequence ID" value="AEI13326.1"/>
    <property type="molecule type" value="Genomic_DNA"/>
</dbReference>
<accession>F8A582</accession>
<proteinExistence type="predicted"/>
<feature type="region of interest" description="Disordered" evidence="1">
    <location>
        <begin position="144"/>
        <end position="185"/>
    </location>
</feature>
<dbReference type="Pfam" id="PF00085">
    <property type="entry name" value="Thioredoxin"/>
    <property type="match status" value="1"/>
</dbReference>
<dbReference type="eggNOG" id="COG0526">
    <property type="taxonomic scope" value="Bacteria"/>
</dbReference>
<dbReference type="InterPro" id="IPR036249">
    <property type="entry name" value="Thioredoxin-like_sf"/>
</dbReference>
<dbReference type="Proteomes" id="UP000000485">
    <property type="component" value="Chromosome"/>
</dbReference>
<protein>
    <recommendedName>
        <fullName evidence="2">Thioredoxin domain-containing protein</fullName>
    </recommendedName>
</protein>
<keyword evidence="4" id="KW-1185">Reference proteome</keyword>
<feature type="compositionally biased region" description="Low complexity" evidence="1">
    <location>
        <begin position="172"/>
        <end position="185"/>
    </location>
</feature>
<dbReference type="STRING" id="593907.Celgi_2832"/>
<dbReference type="AlphaFoldDB" id="F8A582"/>
<reference evidence="4" key="1">
    <citation type="submission" date="2011-04" db="EMBL/GenBank/DDBJ databases">
        <title>Complete sequence of Cellvibrio gilvus ATCC 13127.</title>
        <authorList>
            <person name="Lucas S."/>
            <person name="Han J."/>
            <person name="Lapidus A."/>
            <person name="Cheng J.-F."/>
            <person name="Goodwin L."/>
            <person name="Pitluck S."/>
            <person name="Peters L."/>
            <person name="Munk A."/>
            <person name="Detter J.C."/>
            <person name="Han C."/>
            <person name="Tapia R."/>
            <person name="Land M."/>
            <person name="Hauser L."/>
            <person name="Kyrpides N."/>
            <person name="Ivanova N."/>
            <person name="Ovchinnikova G."/>
            <person name="Pagani I."/>
            <person name="Mead D."/>
            <person name="Brumm P."/>
            <person name="Woyke T."/>
        </authorList>
    </citation>
    <scope>NUCLEOTIDE SEQUENCE [LARGE SCALE GENOMIC DNA]</scope>
    <source>
        <strain evidence="4">ATCC 13127 / NRRL B-14078</strain>
    </source>
</reference>
<evidence type="ECO:0000313" key="4">
    <source>
        <dbReference type="Proteomes" id="UP000000485"/>
    </source>
</evidence>
<name>F8A582_CELGA</name>
<dbReference type="KEGG" id="cga:Celgi_2832"/>
<dbReference type="RefSeq" id="WP_013884843.1">
    <property type="nucleotide sequence ID" value="NC_015671.1"/>
</dbReference>
<organism evidence="3 4">
    <name type="scientific">Cellulomonas gilvus (strain ATCC 13127 / NRRL B-14078)</name>
    <name type="common">Cellvibrio gilvus</name>
    <dbReference type="NCBI Taxonomy" id="593907"/>
    <lineage>
        <taxon>Bacteria</taxon>
        <taxon>Bacillati</taxon>
        <taxon>Actinomycetota</taxon>
        <taxon>Actinomycetes</taxon>
        <taxon>Micrococcales</taxon>
        <taxon>Cellulomonadaceae</taxon>
        <taxon>Cellulomonas</taxon>
    </lineage>
</organism>
<sequence precursor="true">MPRPLLVLLVLAAATALGLWWRARNGRYTAVAPEVARAAQHDDDTAPDEQGALLTPADLGVPLGGRATFLQLSSEVCAPCRRTHAVLEHLAATTPGVVHVDLDVVERLDLVHRFSVLRTPTVLVLDARGAVVGRASGAMDRRQAHAALQAAAPAHAGEDAAAGAHAVHDEQAGAPEPCPGGAAHR</sequence>
<gene>
    <name evidence="3" type="ordered locus">Celgi_2832</name>
</gene>
<feature type="domain" description="Thioredoxin" evidence="2">
    <location>
        <begin position="71"/>
        <end position="144"/>
    </location>
</feature>